<dbReference type="AlphaFoldDB" id="A0A1X7JS60"/>
<keyword evidence="2" id="KW-0472">Membrane</keyword>
<feature type="coiled-coil region" evidence="1">
    <location>
        <begin position="140"/>
        <end position="197"/>
    </location>
</feature>
<accession>A0A1X7JS60</accession>
<dbReference type="PROSITE" id="PS51257">
    <property type="entry name" value="PROKAR_LIPOPROTEIN"/>
    <property type="match status" value="1"/>
</dbReference>
<name>A0A1X7JS60_9CORY</name>
<sequence length="271" mass="28840">MKAIRGVLVAVALALFVSACGSDSFHETYVSPGERAVGQAEPAGPAGDDGASISNDVITTGIASVRTGEPVSAAADFAAAVREEGGRIEFSETGTRGDQPRAVVTARVPAERYEAVVDALADFGEVVAQSTQATDVTQERVDLQARRDALQTSIDRLTELMTGADSVEDLVRAEEMLTQRQGELDSLTAQLDHLQDQVGMSTLTVTFSVDDDGYLPPNVVERSWQAFLTSLETMVIVLVGLLPWLVVLGAVIAVVVAVVRRRRRRRASGDS</sequence>
<dbReference type="RefSeq" id="WP_085550011.1">
    <property type="nucleotide sequence ID" value="NZ_FXAR01000006.1"/>
</dbReference>
<proteinExistence type="predicted"/>
<evidence type="ECO:0000313" key="5">
    <source>
        <dbReference type="EMBL" id="SMG31119.1"/>
    </source>
</evidence>
<protein>
    <recommendedName>
        <fullName evidence="4">DUF4349 domain-containing protein</fullName>
    </recommendedName>
</protein>
<gene>
    <name evidence="5" type="ORF">SAMN06295981_1917</name>
</gene>
<feature type="signal peptide" evidence="3">
    <location>
        <begin position="1"/>
        <end position="21"/>
    </location>
</feature>
<feature type="chain" id="PRO_5038589535" description="DUF4349 domain-containing protein" evidence="3">
    <location>
        <begin position="22"/>
        <end position="271"/>
    </location>
</feature>
<evidence type="ECO:0000313" key="6">
    <source>
        <dbReference type="Proteomes" id="UP000193309"/>
    </source>
</evidence>
<feature type="domain" description="DUF4349" evidence="4">
    <location>
        <begin position="57"/>
        <end position="255"/>
    </location>
</feature>
<evidence type="ECO:0000256" key="1">
    <source>
        <dbReference type="SAM" id="Coils"/>
    </source>
</evidence>
<dbReference type="InterPro" id="IPR025645">
    <property type="entry name" value="DUF4349"/>
</dbReference>
<keyword evidence="2" id="KW-1133">Transmembrane helix</keyword>
<evidence type="ECO:0000256" key="2">
    <source>
        <dbReference type="SAM" id="Phobius"/>
    </source>
</evidence>
<dbReference type="Proteomes" id="UP000193309">
    <property type="component" value="Unassembled WGS sequence"/>
</dbReference>
<dbReference type="OrthoDB" id="186919at2"/>
<dbReference type="EMBL" id="FXAR01000006">
    <property type="protein sequence ID" value="SMG31119.1"/>
    <property type="molecule type" value="Genomic_DNA"/>
</dbReference>
<evidence type="ECO:0000259" key="4">
    <source>
        <dbReference type="Pfam" id="PF14257"/>
    </source>
</evidence>
<keyword evidence="1" id="KW-0175">Coiled coil</keyword>
<organism evidence="5 6">
    <name type="scientific">Corynebacterium pollutisoli</name>
    <dbReference type="NCBI Taxonomy" id="1610489"/>
    <lineage>
        <taxon>Bacteria</taxon>
        <taxon>Bacillati</taxon>
        <taxon>Actinomycetota</taxon>
        <taxon>Actinomycetes</taxon>
        <taxon>Mycobacteriales</taxon>
        <taxon>Corynebacteriaceae</taxon>
        <taxon>Corynebacterium</taxon>
    </lineage>
</organism>
<dbReference type="STRING" id="1610489.SAMN06295981_1917"/>
<keyword evidence="3" id="KW-0732">Signal</keyword>
<dbReference type="Pfam" id="PF14257">
    <property type="entry name" value="DUF4349"/>
    <property type="match status" value="1"/>
</dbReference>
<reference evidence="6" key="1">
    <citation type="submission" date="2017-04" db="EMBL/GenBank/DDBJ databases">
        <authorList>
            <person name="Varghese N."/>
            <person name="Submissions S."/>
        </authorList>
    </citation>
    <scope>NUCLEOTIDE SEQUENCE [LARGE SCALE GENOMIC DNA]</scope>
    <source>
        <strain evidence="6">VDS</strain>
    </source>
</reference>
<keyword evidence="2" id="KW-0812">Transmembrane</keyword>
<feature type="transmembrane region" description="Helical" evidence="2">
    <location>
        <begin position="235"/>
        <end position="259"/>
    </location>
</feature>
<evidence type="ECO:0000256" key="3">
    <source>
        <dbReference type="SAM" id="SignalP"/>
    </source>
</evidence>
<keyword evidence="6" id="KW-1185">Reference proteome</keyword>